<comment type="caution">
    <text evidence="2">The sequence shown here is derived from an EMBL/GenBank/DDBJ whole genome shotgun (WGS) entry which is preliminary data.</text>
</comment>
<keyword evidence="3" id="KW-1185">Reference proteome</keyword>
<reference evidence="2" key="1">
    <citation type="journal article" date="2021" name="Genome Biol. Evol.">
        <title>A High-Quality Reference Genome for a Parasitic Bivalve with Doubly Uniparental Inheritance (Bivalvia: Unionida).</title>
        <authorList>
            <person name="Smith C.H."/>
        </authorList>
    </citation>
    <scope>NUCLEOTIDE SEQUENCE</scope>
    <source>
        <strain evidence="2">CHS0354</strain>
    </source>
</reference>
<evidence type="ECO:0000313" key="2">
    <source>
        <dbReference type="EMBL" id="KAK3591913.1"/>
    </source>
</evidence>
<evidence type="ECO:0000313" key="3">
    <source>
        <dbReference type="Proteomes" id="UP001195483"/>
    </source>
</evidence>
<dbReference type="Pfam" id="PF17921">
    <property type="entry name" value="Integrase_H2C2"/>
    <property type="match status" value="1"/>
</dbReference>
<dbReference type="AlphaFoldDB" id="A0AAE0VV80"/>
<feature type="domain" description="Integrase zinc-binding" evidence="1">
    <location>
        <begin position="40"/>
        <end position="90"/>
    </location>
</feature>
<reference evidence="2" key="2">
    <citation type="journal article" date="2021" name="Genome Biol. Evol.">
        <title>Developing a high-quality reference genome for a parasitic bivalve with doubly uniparental inheritance (Bivalvia: Unionida).</title>
        <authorList>
            <person name="Smith C.H."/>
        </authorList>
    </citation>
    <scope>NUCLEOTIDE SEQUENCE</scope>
    <source>
        <strain evidence="2">CHS0354</strain>
        <tissue evidence="2">Mantle</tissue>
    </source>
</reference>
<sequence length="92" mass="10241">MKPTPTEATSTLVSNVLPAELRKLHKYAAEGTEKKTPKGEEKRGEVLKLAHESIMGGHMGTAKVRDRLVKEIYCLGVQGDVKRFCLSCDKYH</sequence>
<gene>
    <name evidence="2" type="ORF">CHS0354_005129</name>
</gene>
<dbReference type="Proteomes" id="UP001195483">
    <property type="component" value="Unassembled WGS sequence"/>
</dbReference>
<dbReference type="EMBL" id="JAEAOA010000364">
    <property type="protein sequence ID" value="KAK3591913.1"/>
    <property type="molecule type" value="Genomic_DNA"/>
</dbReference>
<name>A0AAE0VV80_9BIVA</name>
<dbReference type="InterPro" id="IPR041588">
    <property type="entry name" value="Integrase_H2C2"/>
</dbReference>
<evidence type="ECO:0000259" key="1">
    <source>
        <dbReference type="Pfam" id="PF17921"/>
    </source>
</evidence>
<protein>
    <recommendedName>
        <fullName evidence="1">Integrase zinc-binding domain-containing protein</fullName>
    </recommendedName>
</protein>
<accession>A0AAE0VV80</accession>
<organism evidence="2 3">
    <name type="scientific">Potamilus streckersoni</name>
    <dbReference type="NCBI Taxonomy" id="2493646"/>
    <lineage>
        <taxon>Eukaryota</taxon>
        <taxon>Metazoa</taxon>
        <taxon>Spiralia</taxon>
        <taxon>Lophotrochozoa</taxon>
        <taxon>Mollusca</taxon>
        <taxon>Bivalvia</taxon>
        <taxon>Autobranchia</taxon>
        <taxon>Heteroconchia</taxon>
        <taxon>Palaeoheterodonta</taxon>
        <taxon>Unionida</taxon>
        <taxon>Unionoidea</taxon>
        <taxon>Unionidae</taxon>
        <taxon>Ambleminae</taxon>
        <taxon>Lampsilini</taxon>
        <taxon>Potamilus</taxon>
    </lineage>
</organism>
<proteinExistence type="predicted"/>
<reference evidence="2" key="3">
    <citation type="submission" date="2023-05" db="EMBL/GenBank/DDBJ databases">
        <authorList>
            <person name="Smith C.H."/>
        </authorList>
    </citation>
    <scope>NUCLEOTIDE SEQUENCE</scope>
    <source>
        <strain evidence="2">CHS0354</strain>
        <tissue evidence="2">Mantle</tissue>
    </source>
</reference>
<dbReference type="Gene3D" id="1.10.340.70">
    <property type="match status" value="1"/>
</dbReference>